<evidence type="ECO:0000313" key="2">
    <source>
        <dbReference type="EMBL" id="KAK5610236.1"/>
    </source>
</evidence>
<evidence type="ECO:0000256" key="1">
    <source>
        <dbReference type="SAM" id="MobiDB-lite"/>
    </source>
</evidence>
<dbReference type="Proteomes" id="UP001311232">
    <property type="component" value="Unassembled WGS sequence"/>
</dbReference>
<sequence length="297" mass="34333">MSPSVGEDLVHGLLFRFILDMSSVTVVEPKLQDASALGTQRGPADTEDARDESEGRIHRELLRSMSVSLCMFKQDEATSYIVIDDSGKEVLEEAFDAFMRLQLVRKQACLLNNAMVMMRNVKGDLSSMFDWKDISSDKLIKLIIEDKLDRRKSQRPTGLNGFPGNKEVPTGGLLVFRYTLIDSERLDLFVRILRHRHMPVMKAHMDRVLHEIKSRRKDDHRYYFAHLYPHLAKVERLSTEIKVRYRGRRQFEFIADMVFNVPIETWFGARDSLYHRLREILGCELNNSSLSLGSTLP</sequence>
<accession>A0AAV9RMM5</accession>
<proteinExistence type="predicted"/>
<protein>
    <submittedName>
        <fullName evidence="2">Uncharacterized protein</fullName>
    </submittedName>
</protein>
<dbReference type="AlphaFoldDB" id="A0AAV9RMM5"/>
<name>A0AAV9RMM5_9TELE</name>
<gene>
    <name evidence="2" type="ORF">CRENBAI_008723</name>
</gene>
<feature type="region of interest" description="Disordered" evidence="1">
    <location>
        <begin position="35"/>
        <end position="55"/>
    </location>
</feature>
<dbReference type="EMBL" id="JAHHUM010001617">
    <property type="protein sequence ID" value="KAK5610236.1"/>
    <property type="molecule type" value="Genomic_DNA"/>
</dbReference>
<keyword evidence="3" id="KW-1185">Reference proteome</keyword>
<comment type="caution">
    <text evidence="2">The sequence shown here is derived from an EMBL/GenBank/DDBJ whole genome shotgun (WGS) entry which is preliminary data.</text>
</comment>
<reference evidence="2 3" key="1">
    <citation type="submission" date="2021-06" db="EMBL/GenBank/DDBJ databases">
        <authorList>
            <person name="Palmer J.M."/>
        </authorList>
    </citation>
    <scope>NUCLEOTIDE SEQUENCE [LARGE SCALE GENOMIC DNA]</scope>
    <source>
        <strain evidence="2 3">MEX-2019</strain>
        <tissue evidence="2">Muscle</tissue>
    </source>
</reference>
<evidence type="ECO:0000313" key="3">
    <source>
        <dbReference type="Proteomes" id="UP001311232"/>
    </source>
</evidence>
<organism evidence="2 3">
    <name type="scientific">Crenichthys baileyi</name>
    <name type="common">White River springfish</name>
    <dbReference type="NCBI Taxonomy" id="28760"/>
    <lineage>
        <taxon>Eukaryota</taxon>
        <taxon>Metazoa</taxon>
        <taxon>Chordata</taxon>
        <taxon>Craniata</taxon>
        <taxon>Vertebrata</taxon>
        <taxon>Euteleostomi</taxon>
        <taxon>Actinopterygii</taxon>
        <taxon>Neopterygii</taxon>
        <taxon>Teleostei</taxon>
        <taxon>Neoteleostei</taxon>
        <taxon>Acanthomorphata</taxon>
        <taxon>Ovalentaria</taxon>
        <taxon>Atherinomorphae</taxon>
        <taxon>Cyprinodontiformes</taxon>
        <taxon>Goodeidae</taxon>
        <taxon>Crenichthys</taxon>
    </lineage>
</organism>